<organism evidence="1 2">
    <name type="scientific">Vreelandella sulfidaeris</name>
    <dbReference type="NCBI Taxonomy" id="115553"/>
    <lineage>
        <taxon>Bacteria</taxon>
        <taxon>Pseudomonadati</taxon>
        <taxon>Pseudomonadota</taxon>
        <taxon>Gammaproteobacteria</taxon>
        <taxon>Oceanospirillales</taxon>
        <taxon>Halomonadaceae</taxon>
        <taxon>Vreelandella</taxon>
    </lineage>
</organism>
<reference evidence="1 2" key="1">
    <citation type="journal article" date="2019" name="Microbiol. Resour. Announc.">
        <title>Complete Genome Sequence of Halomonas sulfidaeris Strain Esulfide1 Isolated from a Metal Sulfide Rock at a Depth of 2,200 Meters, Obtained Using Nanopore Sequencing.</title>
        <authorList>
            <person name="Saito M."/>
            <person name="Nishigata A."/>
            <person name="Galipon J."/>
            <person name="Arakawa K."/>
        </authorList>
    </citation>
    <scope>NUCLEOTIDE SEQUENCE [LARGE SCALE GENOMIC DNA]</scope>
    <source>
        <strain evidence="1 2">ATCC BAA-803</strain>
    </source>
</reference>
<dbReference type="SUPFAM" id="SSF53098">
    <property type="entry name" value="Ribonuclease H-like"/>
    <property type="match status" value="1"/>
</dbReference>
<dbReference type="InterPro" id="IPR036397">
    <property type="entry name" value="RNaseH_sf"/>
</dbReference>
<dbReference type="InterPro" id="IPR012337">
    <property type="entry name" value="RNaseH-like_sf"/>
</dbReference>
<gene>
    <name evidence="1" type="ORF">HSBAA_48300</name>
</gene>
<evidence type="ECO:0000313" key="2">
    <source>
        <dbReference type="Proteomes" id="UP000320231"/>
    </source>
</evidence>
<sequence>MLTYNGVQFAKKAGTKTYKPHIFDVVCHRYGLANEALHPWTNGQVKRMNRTIKEVTTRAFHCTSLEQ</sequence>
<accession>A0A455UKQ5</accession>
<dbReference type="Proteomes" id="UP000320231">
    <property type="component" value="Chromosome"/>
</dbReference>
<dbReference type="AlphaFoldDB" id="A0A455UKQ5"/>
<dbReference type="EMBL" id="AP019514">
    <property type="protein sequence ID" value="BBI63524.1"/>
    <property type="molecule type" value="Genomic_DNA"/>
</dbReference>
<proteinExistence type="predicted"/>
<protein>
    <recommendedName>
        <fullName evidence="3">Integrase catalytic domain-containing protein</fullName>
    </recommendedName>
</protein>
<dbReference type="KEGG" id="hsr:HSBAA_48300"/>
<dbReference type="Gene3D" id="3.30.420.10">
    <property type="entry name" value="Ribonuclease H-like superfamily/Ribonuclease H"/>
    <property type="match status" value="1"/>
</dbReference>
<dbReference type="GO" id="GO:0003676">
    <property type="term" value="F:nucleic acid binding"/>
    <property type="evidence" value="ECO:0007669"/>
    <property type="project" value="InterPro"/>
</dbReference>
<name>A0A455UKQ5_9GAMM</name>
<evidence type="ECO:0000313" key="1">
    <source>
        <dbReference type="EMBL" id="BBI63524.1"/>
    </source>
</evidence>
<evidence type="ECO:0008006" key="3">
    <source>
        <dbReference type="Google" id="ProtNLM"/>
    </source>
</evidence>